<dbReference type="EMBL" id="PGCJ01000328">
    <property type="protein sequence ID" value="PLW32207.1"/>
    <property type="molecule type" value="Genomic_DNA"/>
</dbReference>
<comment type="caution">
    <text evidence="1">The sequence shown here is derived from an EMBL/GenBank/DDBJ whole genome shotgun (WGS) entry which is preliminary data.</text>
</comment>
<reference evidence="1 2" key="1">
    <citation type="submission" date="2017-11" db="EMBL/GenBank/DDBJ databases">
        <title>De novo assembly and phasing of dikaryotic genomes from two isolates of Puccinia coronata f. sp. avenae, the causal agent of oat crown rust.</title>
        <authorList>
            <person name="Miller M.E."/>
            <person name="Zhang Y."/>
            <person name="Omidvar V."/>
            <person name="Sperschneider J."/>
            <person name="Schwessinger B."/>
            <person name="Raley C."/>
            <person name="Palmer J.M."/>
            <person name="Garnica D."/>
            <person name="Upadhyaya N."/>
            <person name="Rathjen J."/>
            <person name="Taylor J.M."/>
            <person name="Park R.F."/>
            <person name="Dodds P.N."/>
            <person name="Hirsch C.D."/>
            <person name="Kianian S.F."/>
            <person name="Figueroa M."/>
        </authorList>
    </citation>
    <scope>NUCLEOTIDE SEQUENCE [LARGE SCALE GENOMIC DNA]</scope>
    <source>
        <strain evidence="1">12NC29</strain>
    </source>
</reference>
<dbReference type="AlphaFoldDB" id="A0A2N5U392"/>
<proteinExistence type="predicted"/>
<keyword evidence="2" id="KW-1185">Reference proteome</keyword>
<dbReference type="Proteomes" id="UP000235388">
    <property type="component" value="Unassembled WGS sequence"/>
</dbReference>
<accession>A0A2N5U392</accession>
<name>A0A2N5U392_9BASI</name>
<organism evidence="1 2">
    <name type="scientific">Puccinia coronata f. sp. avenae</name>
    <dbReference type="NCBI Taxonomy" id="200324"/>
    <lineage>
        <taxon>Eukaryota</taxon>
        <taxon>Fungi</taxon>
        <taxon>Dikarya</taxon>
        <taxon>Basidiomycota</taxon>
        <taxon>Pucciniomycotina</taxon>
        <taxon>Pucciniomycetes</taxon>
        <taxon>Pucciniales</taxon>
        <taxon>Pucciniaceae</taxon>
        <taxon>Puccinia</taxon>
    </lineage>
</organism>
<gene>
    <name evidence="1" type="ORF">PCANC_18916</name>
</gene>
<evidence type="ECO:0000313" key="1">
    <source>
        <dbReference type="EMBL" id="PLW32207.1"/>
    </source>
</evidence>
<evidence type="ECO:0000313" key="2">
    <source>
        <dbReference type="Proteomes" id="UP000235388"/>
    </source>
</evidence>
<protein>
    <submittedName>
        <fullName evidence="1">Uncharacterized protein</fullName>
    </submittedName>
</protein>
<sequence>MSKQEFFSANGRTINIGEANSDHHLTVMQGENEEQIQMTTHANQQQTYILAQPTRRRWYHSTIDQWNSGQSVKIDRNGRLFVYLIRDDRTPLSAGLS</sequence>